<feature type="transmembrane region" description="Helical" evidence="5">
    <location>
        <begin position="91"/>
        <end position="116"/>
    </location>
</feature>
<evidence type="ECO:0000256" key="5">
    <source>
        <dbReference type="SAM" id="Phobius"/>
    </source>
</evidence>
<dbReference type="GO" id="GO:0016020">
    <property type="term" value="C:membrane"/>
    <property type="evidence" value="ECO:0007669"/>
    <property type="project" value="UniProtKB-SubCell"/>
</dbReference>
<evidence type="ECO:0000256" key="3">
    <source>
        <dbReference type="ARBA" id="ARBA00022989"/>
    </source>
</evidence>
<dbReference type="AlphaFoldDB" id="A0A385AGH4"/>
<dbReference type="Proteomes" id="UP000257607">
    <property type="component" value="Chromosome"/>
</dbReference>
<dbReference type="EMBL" id="CP031003">
    <property type="protein sequence ID" value="AXN36708.1"/>
    <property type="molecule type" value="Genomic_DNA"/>
</dbReference>
<feature type="transmembrane region" description="Helical" evidence="5">
    <location>
        <begin position="333"/>
        <end position="354"/>
    </location>
</feature>
<feature type="transmembrane region" description="Helical" evidence="5">
    <location>
        <begin position="360"/>
        <end position="380"/>
    </location>
</feature>
<keyword evidence="3 5" id="KW-1133">Transmembrane helix</keyword>
<feature type="transmembrane region" description="Helical" evidence="5">
    <location>
        <begin position="159"/>
        <end position="178"/>
    </location>
</feature>
<dbReference type="InterPro" id="IPR050598">
    <property type="entry name" value="AminoAcid_Transporter"/>
</dbReference>
<feature type="transmembrane region" description="Helical" evidence="5">
    <location>
        <begin position="198"/>
        <end position="216"/>
    </location>
</feature>
<evidence type="ECO:0000313" key="6">
    <source>
        <dbReference type="EMBL" id="AXN36708.1"/>
    </source>
</evidence>
<feature type="transmembrane region" description="Helical" evidence="5">
    <location>
        <begin position="417"/>
        <end position="438"/>
    </location>
</feature>
<dbReference type="InterPro" id="IPR002293">
    <property type="entry name" value="AA/rel_permease1"/>
</dbReference>
<dbReference type="GO" id="GO:0015179">
    <property type="term" value="F:L-amino acid transmembrane transporter activity"/>
    <property type="evidence" value="ECO:0007669"/>
    <property type="project" value="TreeGrafter"/>
</dbReference>
<feature type="transmembrane region" description="Helical" evidence="5">
    <location>
        <begin position="392"/>
        <end position="411"/>
    </location>
</feature>
<dbReference type="PANTHER" id="PTHR11785">
    <property type="entry name" value="AMINO ACID TRANSPORTER"/>
    <property type="match status" value="1"/>
</dbReference>
<organism evidence="6 7">
    <name type="scientific">Latilactobacillus curvatus</name>
    <name type="common">Lactobacillus curvatus</name>
    <dbReference type="NCBI Taxonomy" id="28038"/>
    <lineage>
        <taxon>Bacteria</taxon>
        <taxon>Bacillati</taxon>
        <taxon>Bacillota</taxon>
        <taxon>Bacilli</taxon>
        <taxon>Lactobacillales</taxon>
        <taxon>Lactobacillaceae</taxon>
        <taxon>Latilactobacillus</taxon>
    </lineage>
</organism>
<dbReference type="PIRSF" id="PIRSF006060">
    <property type="entry name" value="AA_transporter"/>
    <property type="match status" value="1"/>
</dbReference>
<sequence length="445" mass="47622">MPTEKQALNQTIGFTAALATVMGTVIGAGVFFKADPVTHATGSTGLTMLAWLVGGLITICAGLTAAELAAAIPETGGMMRYIDHTYGSLAAFLLGWAETTVYFPANIAALSIVFATQCINLFSWSAHWQIPIAIIVGLSLTILNFFGSRVGGLFQSFTTVFKLIPLAIIIVFGLIHPGSNAVHVSLFDVTRSNGSGSFLSALGSGVLATLFAYDGWIHVGNIAGELKHPERDLPRSILIGLTGTMVVYLLVSAVFVLVLPINQIAGNPNAASEVARVLFGGVGGKIITIGILISVYGGINGYTMTGMRIPYAMALENRLPFSRQLRSLSKTGAPVVSGLVQISIAIVMMFMGGFNTLTDMLVVVIWIFYILTFIAVFILRKREPELNRPYRTLGYPVIPVIAILGGIFIVVNTLFTQTMLTLIGIGITLLGLPFYYYLKNKYPVV</sequence>
<accession>A0A385AGH4</accession>
<comment type="subcellular location">
    <subcellularLocation>
        <location evidence="1">Membrane</location>
        <topology evidence="1">Multi-pass membrane protein</topology>
    </subcellularLocation>
</comment>
<name>A0A385AGH4_LATCU</name>
<evidence type="ECO:0000256" key="1">
    <source>
        <dbReference type="ARBA" id="ARBA00004141"/>
    </source>
</evidence>
<dbReference type="RefSeq" id="WP_116843770.1">
    <property type="nucleotide sequence ID" value="NZ_CP031003.1"/>
</dbReference>
<feature type="transmembrane region" description="Helical" evidence="5">
    <location>
        <begin position="12"/>
        <end position="32"/>
    </location>
</feature>
<dbReference type="Pfam" id="PF13520">
    <property type="entry name" value="AA_permease_2"/>
    <property type="match status" value="1"/>
</dbReference>
<dbReference type="PANTHER" id="PTHR11785:SF512">
    <property type="entry name" value="SOBREMESA, ISOFORM B"/>
    <property type="match status" value="1"/>
</dbReference>
<evidence type="ECO:0000256" key="2">
    <source>
        <dbReference type="ARBA" id="ARBA00022692"/>
    </source>
</evidence>
<evidence type="ECO:0000256" key="4">
    <source>
        <dbReference type="ARBA" id="ARBA00023136"/>
    </source>
</evidence>
<keyword evidence="4 5" id="KW-0472">Membrane</keyword>
<feature type="transmembrane region" description="Helical" evidence="5">
    <location>
        <begin position="48"/>
        <end position="70"/>
    </location>
</feature>
<evidence type="ECO:0000313" key="7">
    <source>
        <dbReference type="Proteomes" id="UP000257607"/>
    </source>
</evidence>
<feature type="transmembrane region" description="Helical" evidence="5">
    <location>
        <begin position="128"/>
        <end position="147"/>
    </location>
</feature>
<reference evidence="6 7" key="1">
    <citation type="submission" date="2018-07" db="EMBL/GenBank/DDBJ databases">
        <title>Lactobacillus curvatus genome sequence.</title>
        <authorList>
            <person name="Prechtl R."/>
        </authorList>
    </citation>
    <scope>NUCLEOTIDE SEQUENCE [LARGE SCALE GENOMIC DNA]</scope>
    <source>
        <strain evidence="6 7">TMW 1.1928</strain>
    </source>
</reference>
<feature type="transmembrane region" description="Helical" evidence="5">
    <location>
        <begin position="278"/>
        <end position="299"/>
    </location>
</feature>
<feature type="transmembrane region" description="Helical" evidence="5">
    <location>
        <begin position="237"/>
        <end position="258"/>
    </location>
</feature>
<protein>
    <submittedName>
        <fullName evidence="6">Amino acid permease</fullName>
    </submittedName>
</protein>
<dbReference type="FunFam" id="1.20.1740.10:FF:000051">
    <property type="entry name" value="Amino acid permease"/>
    <property type="match status" value="1"/>
</dbReference>
<gene>
    <name evidence="6" type="ORF">DT351_10405</name>
</gene>
<keyword evidence="2 5" id="KW-0812">Transmembrane</keyword>
<proteinExistence type="predicted"/>
<dbReference type="Gene3D" id="1.20.1740.10">
    <property type="entry name" value="Amino acid/polyamine transporter I"/>
    <property type="match status" value="1"/>
</dbReference>